<dbReference type="OrthoDB" id="2376882at2"/>
<dbReference type="EMBL" id="LGIQ01000007">
    <property type="protein sequence ID" value="KNB72617.1"/>
    <property type="molecule type" value="Genomic_DNA"/>
</dbReference>
<gene>
    <name evidence="2" type="ORF">ADS79_12225</name>
    <name evidence="1" type="ORF">BRE01_40660</name>
</gene>
<comment type="caution">
    <text evidence="2">The sequence shown here is derived from an EMBL/GenBank/DDBJ whole genome shotgun (WGS) entry which is preliminary data.</text>
</comment>
<sequence>MASKKDDIFGSMRFVLPEHRVLYVEHLEDEKLVPLPILEEDEMQEINSMMHESIHSNQAVRVNWWRSTKGELGIVDEASGWVQKIDMINQRVKLMNQEEVHWINMNQLLRMRWM</sequence>
<accession>A0A0K9YVD6</accession>
<dbReference type="STRING" id="54915.ADS79_12225"/>
<reference evidence="2" key="2">
    <citation type="submission" date="2015-07" db="EMBL/GenBank/DDBJ databases">
        <title>MeaNS - Measles Nucleotide Surveillance Program.</title>
        <authorList>
            <person name="Tran T."/>
            <person name="Druce J."/>
        </authorList>
    </citation>
    <scope>NUCLEOTIDE SEQUENCE</scope>
    <source>
        <strain evidence="2">DSM 9887</strain>
    </source>
</reference>
<dbReference type="Proteomes" id="UP000319578">
    <property type="component" value="Unassembled WGS sequence"/>
</dbReference>
<reference evidence="1 4" key="3">
    <citation type="submission" date="2019-06" db="EMBL/GenBank/DDBJ databases">
        <title>Whole genome shotgun sequence of Brevibacillus reuszeri NBRC 15719.</title>
        <authorList>
            <person name="Hosoyama A."/>
            <person name="Uohara A."/>
            <person name="Ohji S."/>
            <person name="Ichikawa N."/>
        </authorList>
    </citation>
    <scope>NUCLEOTIDE SEQUENCE [LARGE SCALE GENOMIC DNA]</scope>
    <source>
        <strain evidence="1 4">NBRC 15719</strain>
    </source>
</reference>
<dbReference type="RefSeq" id="WP_049738665.1">
    <property type="nucleotide sequence ID" value="NZ_BJON01000015.1"/>
</dbReference>
<dbReference type="Pfam" id="PF08863">
    <property type="entry name" value="YolD"/>
    <property type="match status" value="1"/>
</dbReference>
<reference evidence="3" key="1">
    <citation type="submission" date="2015-07" db="EMBL/GenBank/DDBJ databases">
        <title>Genome sequencing project for genomic taxonomy and phylogenomics of Bacillus-like bacteria.</title>
        <authorList>
            <person name="Liu B."/>
            <person name="Wang J."/>
            <person name="Zhu Y."/>
            <person name="Liu G."/>
            <person name="Chen Q."/>
            <person name="Chen Z."/>
            <person name="Lan J."/>
            <person name="Che J."/>
            <person name="Ge C."/>
            <person name="Shi H."/>
            <person name="Pan Z."/>
            <person name="Liu X."/>
        </authorList>
    </citation>
    <scope>NUCLEOTIDE SEQUENCE [LARGE SCALE GENOMIC DNA]</scope>
    <source>
        <strain evidence="3">DSM 9887</strain>
    </source>
</reference>
<organism evidence="2 3">
    <name type="scientific">Brevibacillus reuszeri</name>
    <dbReference type="NCBI Taxonomy" id="54915"/>
    <lineage>
        <taxon>Bacteria</taxon>
        <taxon>Bacillati</taxon>
        <taxon>Bacillota</taxon>
        <taxon>Bacilli</taxon>
        <taxon>Bacillales</taxon>
        <taxon>Paenibacillaceae</taxon>
        <taxon>Brevibacillus</taxon>
    </lineage>
</organism>
<dbReference type="PATRIC" id="fig|54915.3.peg.1418"/>
<evidence type="ECO:0000313" key="3">
    <source>
        <dbReference type="Proteomes" id="UP000036834"/>
    </source>
</evidence>
<keyword evidence="4" id="KW-1185">Reference proteome</keyword>
<dbReference type="AlphaFoldDB" id="A0A0K9YVD6"/>
<proteinExistence type="predicted"/>
<name>A0A0K9YVD6_9BACL</name>
<dbReference type="InterPro" id="IPR014962">
    <property type="entry name" value="YolD"/>
</dbReference>
<evidence type="ECO:0000313" key="2">
    <source>
        <dbReference type="EMBL" id="KNB72617.1"/>
    </source>
</evidence>
<evidence type="ECO:0008006" key="5">
    <source>
        <dbReference type="Google" id="ProtNLM"/>
    </source>
</evidence>
<protein>
    <recommendedName>
        <fullName evidence="5">YolD-like protein</fullName>
    </recommendedName>
</protein>
<evidence type="ECO:0000313" key="1">
    <source>
        <dbReference type="EMBL" id="GED70364.1"/>
    </source>
</evidence>
<evidence type="ECO:0000313" key="4">
    <source>
        <dbReference type="Proteomes" id="UP000319578"/>
    </source>
</evidence>
<dbReference type="Proteomes" id="UP000036834">
    <property type="component" value="Unassembled WGS sequence"/>
</dbReference>
<dbReference type="EMBL" id="BJON01000015">
    <property type="protein sequence ID" value="GED70364.1"/>
    <property type="molecule type" value="Genomic_DNA"/>
</dbReference>